<evidence type="ECO:0000256" key="5">
    <source>
        <dbReference type="ARBA" id="ARBA00023136"/>
    </source>
</evidence>
<comment type="subcellular location">
    <subcellularLocation>
        <location evidence="1">Membrane</location>
        <topology evidence="1">Multi-pass membrane protein</topology>
    </subcellularLocation>
</comment>
<gene>
    <name evidence="8" type="ORF">V5799_021153</name>
</gene>
<dbReference type="InterPro" id="IPR013525">
    <property type="entry name" value="ABC2_TM"/>
</dbReference>
<name>A0AAQ4FR38_AMBAM</name>
<dbReference type="AlphaFoldDB" id="A0AAQ4FR38"/>
<evidence type="ECO:0000256" key="3">
    <source>
        <dbReference type="ARBA" id="ARBA00022692"/>
    </source>
</evidence>
<dbReference type="PANTHER" id="PTHR48041:SF78">
    <property type="entry name" value="ABC TRANSPORTER EXPRESSED IN TRACHEA, ISOFORM A"/>
    <property type="match status" value="1"/>
</dbReference>
<accession>A0AAQ4FR38</accession>
<dbReference type="PANTHER" id="PTHR48041">
    <property type="entry name" value="ABC TRANSPORTER G FAMILY MEMBER 28"/>
    <property type="match status" value="1"/>
</dbReference>
<reference evidence="8 9" key="1">
    <citation type="journal article" date="2023" name="Arcadia Sci">
        <title>De novo assembly of a long-read Amblyomma americanum tick genome.</title>
        <authorList>
            <person name="Chou S."/>
            <person name="Poskanzer K.E."/>
            <person name="Rollins M."/>
            <person name="Thuy-Boun P.S."/>
        </authorList>
    </citation>
    <scope>NUCLEOTIDE SEQUENCE [LARGE SCALE GENOMIC DNA]</scope>
    <source>
        <strain evidence="8">F_SG_1</strain>
        <tissue evidence="8">Salivary glands</tissue>
    </source>
</reference>
<dbReference type="Pfam" id="PF01061">
    <property type="entry name" value="ABC2_membrane"/>
    <property type="match status" value="1"/>
</dbReference>
<evidence type="ECO:0000256" key="4">
    <source>
        <dbReference type="ARBA" id="ARBA00022989"/>
    </source>
</evidence>
<feature type="transmembrane region" description="Helical" evidence="6">
    <location>
        <begin position="123"/>
        <end position="143"/>
    </location>
</feature>
<feature type="transmembrane region" description="Helical" evidence="6">
    <location>
        <begin position="155"/>
        <end position="177"/>
    </location>
</feature>
<dbReference type="EMBL" id="JARKHS020000181">
    <property type="protein sequence ID" value="KAK8789071.1"/>
    <property type="molecule type" value="Genomic_DNA"/>
</dbReference>
<keyword evidence="3 6" id="KW-0812">Transmembrane</keyword>
<dbReference type="GO" id="GO:0005886">
    <property type="term" value="C:plasma membrane"/>
    <property type="evidence" value="ECO:0007669"/>
    <property type="project" value="TreeGrafter"/>
</dbReference>
<feature type="domain" description="ABC-2 type transporter transmembrane" evidence="7">
    <location>
        <begin position="105"/>
        <end position="313"/>
    </location>
</feature>
<organism evidence="8 9">
    <name type="scientific">Amblyomma americanum</name>
    <name type="common">Lone star tick</name>
    <dbReference type="NCBI Taxonomy" id="6943"/>
    <lineage>
        <taxon>Eukaryota</taxon>
        <taxon>Metazoa</taxon>
        <taxon>Ecdysozoa</taxon>
        <taxon>Arthropoda</taxon>
        <taxon>Chelicerata</taxon>
        <taxon>Arachnida</taxon>
        <taxon>Acari</taxon>
        <taxon>Parasitiformes</taxon>
        <taxon>Ixodida</taxon>
        <taxon>Ixodoidea</taxon>
        <taxon>Ixodidae</taxon>
        <taxon>Amblyomminae</taxon>
        <taxon>Amblyomma</taxon>
    </lineage>
</organism>
<sequence>MSSVDKGYEGEVHVNGYVPDYRLFNMQSCYVMQDDCLLPYLTVREALTMSIDLRMPALGRGKTSYLSSLSWRILTGVPFSSFFHLNQEKAEVELQYKSPTKCHREFVTLLKRCFYCIARNETTLVRVLMSVFFALLLSVLYYGCGNRAAQARDTAALYTSATFMMLLEFIGGTVLIFPSEIDAILREQRNCWYRHSYFYIARIIAELPFTIICPAIKMIIIHWTTSQPMDLYRIATIILLSIQMCSTSQSIGYVVSTPLNPQMAVVFGMAASAPAILFCGFFVQTRYLHPAVAWFMFCTHSFYVQRGFMFALFGWDRGELVCDERDSDTLCIPIDGDQVLDVMDAKNVDLFAYSGIVLAFDVTLKFVAFGLLKWRIWRKR</sequence>
<evidence type="ECO:0000259" key="7">
    <source>
        <dbReference type="Pfam" id="PF01061"/>
    </source>
</evidence>
<evidence type="ECO:0000256" key="2">
    <source>
        <dbReference type="ARBA" id="ARBA00022448"/>
    </source>
</evidence>
<dbReference type="GO" id="GO:0140359">
    <property type="term" value="F:ABC-type transporter activity"/>
    <property type="evidence" value="ECO:0007669"/>
    <property type="project" value="InterPro"/>
</dbReference>
<keyword evidence="4 6" id="KW-1133">Transmembrane helix</keyword>
<comment type="caution">
    <text evidence="8">The sequence shown here is derived from an EMBL/GenBank/DDBJ whole genome shotgun (WGS) entry which is preliminary data.</text>
</comment>
<feature type="transmembrane region" description="Helical" evidence="6">
    <location>
        <begin position="197"/>
        <end position="219"/>
    </location>
</feature>
<evidence type="ECO:0000256" key="1">
    <source>
        <dbReference type="ARBA" id="ARBA00004141"/>
    </source>
</evidence>
<feature type="transmembrane region" description="Helical" evidence="6">
    <location>
        <begin position="350"/>
        <end position="372"/>
    </location>
</feature>
<evidence type="ECO:0000313" key="8">
    <source>
        <dbReference type="EMBL" id="KAK8789071.1"/>
    </source>
</evidence>
<keyword evidence="9" id="KW-1185">Reference proteome</keyword>
<proteinExistence type="predicted"/>
<dbReference type="InterPro" id="IPR050352">
    <property type="entry name" value="ABCG_transporters"/>
</dbReference>
<evidence type="ECO:0000313" key="9">
    <source>
        <dbReference type="Proteomes" id="UP001321473"/>
    </source>
</evidence>
<protein>
    <recommendedName>
        <fullName evidence="7">ABC-2 type transporter transmembrane domain-containing protein</fullName>
    </recommendedName>
</protein>
<dbReference type="Proteomes" id="UP001321473">
    <property type="component" value="Unassembled WGS sequence"/>
</dbReference>
<feature type="transmembrane region" description="Helical" evidence="6">
    <location>
        <begin position="292"/>
        <end position="315"/>
    </location>
</feature>
<keyword evidence="2" id="KW-0813">Transport</keyword>
<evidence type="ECO:0000256" key="6">
    <source>
        <dbReference type="SAM" id="Phobius"/>
    </source>
</evidence>
<feature type="transmembrane region" description="Helical" evidence="6">
    <location>
        <begin position="263"/>
        <end position="283"/>
    </location>
</feature>
<keyword evidence="5 6" id="KW-0472">Membrane</keyword>